<dbReference type="Proteomes" id="UP000027222">
    <property type="component" value="Unassembled WGS sequence"/>
</dbReference>
<evidence type="ECO:0000313" key="1">
    <source>
        <dbReference type="EMBL" id="KDR67401.1"/>
    </source>
</evidence>
<dbReference type="AlphaFoldDB" id="A0A067S983"/>
<proteinExistence type="predicted"/>
<gene>
    <name evidence="1" type="ORF">GALMADRAFT_1085522</name>
</gene>
<dbReference type="HOGENOM" id="CLU_1570772_0_0_1"/>
<reference evidence="2" key="1">
    <citation type="journal article" date="2014" name="Proc. Natl. Acad. Sci. U.S.A.">
        <title>Extensive sampling of basidiomycete genomes demonstrates inadequacy of the white-rot/brown-rot paradigm for wood decay fungi.</title>
        <authorList>
            <person name="Riley R."/>
            <person name="Salamov A.A."/>
            <person name="Brown D.W."/>
            <person name="Nagy L.G."/>
            <person name="Floudas D."/>
            <person name="Held B.W."/>
            <person name="Levasseur A."/>
            <person name="Lombard V."/>
            <person name="Morin E."/>
            <person name="Otillar R."/>
            <person name="Lindquist E.A."/>
            <person name="Sun H."/>
            <person name="LaButti K.M."/>
            <person name="Schmutz J."/>
            <person name="Jabbour D."/>
            <person name="Luo H."/>
            <person name="Baker S.E."/>
            <person name="Pisabarro A.G."/>
            <person name="Walton J.D."/>
            <person name="Blanchette R.A."/>
            <person name="Henrissat B."/>
            <person name="Martin F."/>
            <person name="Cullen D."/>
            <person name="Hibbett D.S."/>
            <person name="Grigoriev I.V."/>
        </authorList>
    </citation>
    <scope>NUCLEOTIDE SEQUENCE [LARGE SCALE GENOMIC DNA]</scope>
    <source>
        <strain evidence="2">CBS 339.88</strain>
    </source>
</reference>
<evidence type="ECO:0000313" key="2">
    <source>
        <dbReference type="Proteomes" id="UP000027222"/>
    </source>
</evidence>
<protein>
    <submittedName>
        <fullName evidence="1">Uncharacterized protein</fullName>
    </submittedName>
</protein>
<keyword evidence="2" id="KW-1185">Reference proteome</keyword>
<organism evidence="1 2">
    <name type="scientific">Galerina marginata (strain CBS 339.88)</name>
    <dbReference type="NCBI Taxonomy" id="685588"/>
    <lineage>
        <taxon>Eukaryota</taxon>
        <taxon>Fungi</taxon>
        <taxon>Dikarya</taxon>
        <taxon>Basidiomycota</taxon>
        <taxon>Agaricomycotina</taxon>
        <taxon>Agaricomycetes</taxon>
        <taxon>Agaricomycetidae</taxon>
        <taxon>Agaricales</taxon>
        <taxon>Agaricineae</taxon>
        <taxon>Strophariaceae</taxon>
        <taxon>Galerina</taxon>
    </lineage>
</organism>
<sequence>MVFELFFLQVRVYKFISYVCVTDHPDFPPLFSSPLRLRRFSRIFLAFACVPSPIQHSFPSFCDVLTSPSAHIAFWILTTNNPAYLWAGPECPSVPLSPYRDLAGESSSRSFPLHVYAAFYRISTPFWPHRNLNCPFHGPTTYYIAASSIFPPHKLKSERTPSSLLPKLNL</sequence>
<name>A0A067S983_GALM3</name>
<accession>A0A067S983</accession>
<dbReference type="EMBL" id="KL142415">
    <property type="protein sequence ID" value="KDR67401.1"/>
    <property type="molecule type" value="Genomic_DNA"/>
</dbReference>